<feature type="binding site" evidence="4">
    <location>
        <begin position="256"/>
        <end position="258"/>
    </location>
    <ligand>
        <name>GTP</name>
        <dbReference type="ChEBI" id="CHEBI:37565"/>
    </ligand>
</feature>
<keyword evidence="7" id="KW-1185">Reference proteome</keyword>
<keyword evidence="1 4" id="KW-0547">Nucleotide-binding</keyword>
<accession>A0A2B4R7I1</accession>
<dbReference type="InterPro" id="IPR001339">
    <property type="entry name" value="mRNA_cap_enzyme_adenylation"/>
</dbReference>
<organism evidence="6 7">
    <name type="scientific">Stylophora pistillata</name>
    <name type="common">Smooth cauliflower coral</name>
    <dbReference type="NCBI Taxonomy" id="50429"/>
    <lineage>
        <taxon>Eukaryota</taxon>
        <taxon>Metazoa</taxon>
        <taxon>Cnidaria</taxon>
        <taxon>Anthozoa</taxon>
        <taxon>Hexacorallia</taxon>
        <taxon>Scleractinia</taxon>
        <taxon>Astrocoeniina</taxon>
        <taxon>Pocilloporidae</taxon>
        <taxon>Stylophora</taxon>
    </lineage>
</organism>
<evidence type="ECO:0000259" key="5">
    <source>
        <dbReference type="PROSITE" id="PS50056"/>
    </source>
</evidence>
<comment type="function">
    <text evidence="1">Bifunctional mRNA-capping enzyme exhibiting RNA 5'-triphosphate monophosphatase activity in the N-terminal part and mRNA guanylyltransferase activity in the C-terminal part. Catalyzes the first two steps of cap formation: by removing the gamma-phosphate from the 5'-triphosphate end of nascent mRNA to yield a diphosphate end, and by transferring the GMP moiety of GTP to the 5'-diphosphate terminus of RNA via a covalent enzyme-GMP reaction intermediate.</text>
</comment>
<feature type="active site" description="Phosphocysteine intermediate" evidence="2">
    <location>
        <position position="68"/>
    </location>
</feature>
<dbReference type="InterPro" id="IPR000387">
    <property type="entry name" value="Tyr_Pase_dom"/>
</dbReference>
<dbReference type="STRING" id="50429.A0A2B4R7I1"/>
<dbReference type="InterPro" id="IPR051029">
    <property type="entry name" value="mRNA_Capping_Enz/RNA_Phosphat"/>
</dbReference>
<keyword evidence="1" id="KW-0378">Hydrolase</keyword>
<dbReference type="PIRSF" id="PIRSF036958">
    <property type="entry name" value="mRNA_capping_HCE"/>
    <property type="match status" value="1"/>
</dbReference>
<dbReference type="GO" id="GO:0004721">
    <property type="term" value="F:phosphoprotein phosphatase activity"/>
    <property type="evidence" value="ECO:0007669"/>
    <property type="project" value="UniProtKB-UniRule"/>
</dbReference>
<dbReference type="Pfam" id="PF01331">
    <property type="entry name" value="mRNA_cap_enzyme"/>
    <property type="match status" value="1"/>
</dbReference>
<evidence type="ECO:0000256" key="3">
    <source>
        <dbReference type="PIRSR" id="PIRSR036958-2"/>
    </source>
</evidence>
<gene>
    <name evidence="6" type="primary">RNGTT</name>
    <name evidence="6" type="ORF">AWC38_SpisGene23603</name>
</gene>
<dbReference type="AlphaFoldDB" id="A0A2B4R7I1"/>
<dbReference type="Proteomes" id="UP000225706">
    <property type="component" value="Unassembled WGS sequence"/>
</dbReference>
<feature type="domain" description="Tyrosine specific protein phosphatases" evidence="5">
    <location>
        <begin position="75"/>
        <end position="141"/>
    </location>
</feature>
<dbReference type="Gene3D" id="3.30.470.30">
    <property type="entry name" value="DNA ligase/mRNA capping enzyme"/>
    <property type="match status" value="1"/>
</dbReference>
<dbReference type="InterPro" id="IPR000340">
    <property type="entry name" value="Dual-sp_phosphatase_cat-dom"/>
</dbReference>
<dbReference type="CDD" id="cd14494">
    <property type="entry name" value="PTP_DSP_cys"/>
    <property type="match status" value="1"/>
</dbReference>
<reference evidence="7" key="1">
    <citation type="journal article" date="2017" name="bioRxiv">
        <title>Comparative analysis of the genomes of Stylophora pistillata and Acropora digitifera provides evidence for extensive differences between species of corals.</title>
        <authorList>
            <person name="Voolstra C.R."/>
            <person name="Li Y."/>
            <person name="Liew Y.J."/>
            <person name="Baumgarten S."/>
            <person name="Zoccola D."/>
            <person name="Flot J.-F."/>
            <person name="Tambutte S."/>
            <person name="Allemand D."/>
            <person name="Aranda M."/>
        </authorList>
    </citation>
    <scope>NUCLEOTIDE SEQUENCE [LARGE SCALE GENOMIC DNA]</scope>
</reference>
<evidence type="ECO:0000256" key="2">
    <source>
        <dbReference type="PIRSR" id="PIRSR036958-1"/>
    </source>
</evidence>
<keyword evidence="1" id="KW-0548">Nucleotidyltransferase</keyword>
<comment type="catalytic activity">
    <reaction evidence="1">
        <text>a 5'-end diphospho-ribonucleoside in mRNA + GTP + H(+) = a 5'-end (5'-triphosphoguanosine)-ribonucleoside in mRNA + diphosphate</text>
        <dbReference type="Rhea" id="RHEA:67012"/>
        <dbReference type="Rhea" id="RHEA-COMP:17165"/>
        <dbReference type="Rhea" id="RHEA-COMP:17166"/>
        <dbReference type="ChEBI" id="CHEBI:15378"/>
        <dbReference type="ChEBI" id="CHEBI:33019"/>
        <dbReference type="ChEBI" id="CHEBI:37565"/>
        <dbReference type="ChEBI" id="CHEBI:167616"/>
        <dbReference type="ChEBI" id="CHEBI:167617"/>
    </reaction>
</comment>
<keyword evidence="1" id="KW-0507">mRNA processing</keyword>
<proteinExistence type="inferred from homology"/>
<dbReference type="PROSITE" id="PS50056">
    <property type="entry name" value="TYR_PHOSPHATASE_2"/>
    <property type="match status" value="2"/>
</dbReference>
<dbReference type="OrthoDB" id="200924at2759"/>
<dbReference type="EMBL" id="LSMT01001368">
    <property type="protein sequence ID" value="PFX12440.1"/>
    <property type="molecule type" value="Genomic_DNA"/>
</dbReference>
<dbReference type="PROSITE" id="PS00383">
    <property type="entry name" value="TYR_PHOSPHATASE_1"/>
    <property type="match status" value="2"/>
</dbReference>
<keyword evidence="1" id="KW-0808">Transferase</keyword>
<evidence type="ECO:0000313" key="7">
    <source>
        <dbReference type="Proteomes" id="UP000225706"/>
    </source>
</evidence>
<comment type="catalytic activity">
    <reaction evidence="1">
        <text>a 5'-end triphospho-ribonucleoside in mRNA + H2O = a 5'-end diphospho-ribonucleoside in mRNA + phosphate + H(+)</text>
        <dbReference type="Rhea" id="RHEA:67004"/>
        <dbReference type="Rhea" id="RHEA-COMP:17164"/>
        <dbReference type="Rhea" id="RHEA-COMP:17165"/>
        <dbReference type="ChEBI" id="CHEBI:15377"/>
        <dbReference type="ChEBI" id="CHEBI:15378"/>
        <dbReference type="ChEBI" id="CHEBI:43474"/>
        <dbReference type="ChEBI" id="CHEBI:167616"/>
        <dbReference type="ChEBI" id="CHEBI:167618"/>
        <dbReference type="EC" id="3.6.1.74"/>
    </reaction>
</comment>
<protein>
    <recommendedName>
        <fullName evidence="1">mRNA-capping enzyme</fullName>
    </recommendedName>
    <domain>
        <recommendedName>
            <fullName evidence="1">mRNA 5'-triphosphate monophosphatase</fullName>
            <ecNumber evidence="1">3.6.1.74</ecNumber>
        </recommendedName>
        <alternativeName>
            <fullName evidence="1">mRNA 5'-phosphatase</fullName>
        </alternativeName>
    </domain>
    <domain>
        <recommendedName>
            <fullName evidence="1">mRNA guanylyltransferase</fullName>
            <ecNumber evidence="1">2.7.7.50</ecNumber>
        </recommendedName>
        <alternativeName>
            <fullName evidence="1">GTP--RNA guanylyltransferase</fullName>
            <shortName evidence="1">GTase</shortName>
        </alternativeName>
    </domain>
</protein>
<keyword evidence="1" id="KW-0506">mRNA capping</keyword>
<evidence type="ECO:0000313" key="6">
    <source>
        <dbReference type="EMBL" id="PFX12440.1"/>
    </source>
</evidence>
<feature type="binding site" evidence="4">
    <location>
        <position position="212"/>
    </location>
    <ligand>
        <name>GTP</name>
        <dbReference type="ChEBI" id="CHEBI:37565"/>
    </ligand>
</feature>
<dbReference type="SUPFAM" id="SSF52799">
    <property type="entry name" value="(Phosphotyrosine protein) phosphatases II"/>
    <property type="match status" value="2"/>
</dbReference>
<name>A0A2B4R7I1_STYPI</name>
<comment type="similarity">
    <text evidence="1">In the N-terminal section; belongs to the non-receptor class of the protein-tyrosine phosphatase family.</text>
</comment>
<dbReference type="InterPro" id="IPR029021">
    <property type="entry name" value="Prot-tyrosine_phosphatase-like"/>
</dbReference>
<dbReference type="GO" id="GO:0004651">
    <property type="term" value="F:polynucleotide 5'-phosphatase activity"/>
    <property type="evidence" value="ECO:0007669"/>
    <property type="project" value="UniProtKB-UniRule"/>
</dbReference>
<dbReference type="GO" id="GO:0140818">
    <property type="term" value="F:mRNA 5'-triphosphate monophosphatase activity"/>
    <property type="evidence" value="ECO:0007669"/>
    <property type="project" value="UniProtKB-EC"/>
</dbReference>
<dbReference type="Gene3D" id="3.90.190.10">
    <property type="entry name" value="Protein tyrosine phosphatase superfamily"/>
    <property type="match status" value="2"/>
</dbReference>
<dbReference type="SUPFAM" id="SSF56091">
    <property type="entry name" value="DNA ligase/mRNA capping enzyme, catalytic domain"/>
    <property type="match status" value="1"/>
</dbReference>
<dbReference type="GO" id="GO:0005525">
    <property type="term" value="F:GTP binding"/>
    <property type="evidence" value="ECO:0007669"/>
    <property type="project" value="UniProtKB-UniRule"/>
</dbReference>
<dbReference type="Pfam" id="PF00782">
    <property type="entry name" value="DSPc"/>
    <property type="match status" value="1"/>
</dbReference>
<dbReference type="PANTHER" id="PTHR10367">
    <property type="entry name" value="MRNA-CAPPING ENZYME"/>
    <property type="match status" value="1"/>
</dbReference>
<dbReference type="GO" id="GO:0005524">
    <property type="term" value="F:ATP binding"/>
    <property type="evidence" value="ECO:0007669"/>
    <property type="project" value="InterPro"/>
</dbReference>
<sequence length="488" mass="56337">MRLGLIIDLTNTSRFYDKTAVEKTGIRHTKMQLEGHGETPSREQVQLFIKMCDSYFSHNPGELIGVHCTHGFNRTGFLIIAYLVERDDWSHNPGELIGVHCTHGFNRTGFLIIAYLVERDDWSFEILLRLRNKLCDLRISRDLKEAKFMDEVEGIEVVNSARREEIQEICEKMCAWESGGFPGSQPVSMDVQNIKLLHEKPYRVSWKADGVRYMMLILKEREIYLIDRDNNVFTAPQFYFPQRKNLKEHIYDTLIDGEMVLDKENGRVHPRYLAYDIVRFQGQEVGKQSHDIRMICIEKEIEMARNQAAQQGLLDKSKEPFSIRAKKFFPVEKAEWVLENWSPKLTHENDGLIFNPAEEPYEAGQSSELLKWKPTTLNSVDFVLSIRTVRQEGCIPQLVGALMVGGFDQPFAQIKGHQSSSHRLSLTQGKGKKGGSGNEVVCERRLKATLSLSDFLLALCHIFVFMEYKRDELDEFQRKLINLSRNAV</sequence>
<keyword evidence="1 4" id="KW-0342">GTP-binding</keyword>
<comment type="caution">
    <text evidence="6">The sequence shown here is derived from an EMBL/GenBank/DDBJ whole genome shotgun (WGS) entry which is preliminary data.</text>
</comment>
<dbReference type="GO" id="GO:0004484">
    <property type="term" value="F:mRNA guanylyltransferase activity"/>
    <property type="evidence" value="ECO:0007669"/>
    <property type="project" value="UniProtKB-UniRule"/>
</dbReference>
<dbReference type="PANTHER" id="PTHR10367:SF17">
    <property type="entry name" value="MRNA-CAPPING ENZYME"/>
    <property type="match status" value="1"/>
</dbReference>
<evidence type="ECO:0000256" key="4">
    <source>
        <dbReference type="PIRSR" id="PIRSR036958-3"/>
    </source>
</evidence>
<feature type="binding site" evidence="4">
    <location>
        <position position="228"/>
    </location>
    <ligand>
        <name>GTP</name>
        <dbReference type="ChEBI" id="CHEBI:37565"/>
    </ligand>
</feature>
<dbReference type="InterPro" id="IPR017074">
    <property type="entry name" value="mRNA_cap_enz_bifunc"/>
</dbReference>
<feature type="binding site" evidence="4">
    <location>
        <begin position="371"/>
        <end position="373"/>
    </location>
    <ligand>
        <name>GTP</name>
        <dbReference type="ChEBI" id="CHEBI:37565"/>
    </ligand>
</feature>
<dbReference type="EC" id="2.7.7.50" evidence="1"/>
<dbReference type="GO" id="GO:0006370">
    <property type="term" value="P:7-methylguanosine mRNA capping"/>
    <property type="evidence" value="ECO:0007669"/>
    <property type="project" value="UniProtKB-UniRule"/>
</dbReference>
<comment type="similarity">
    <text evidence="1">In the C-terminal section; belongs to the eukaryotic GTase family.</text>
</comment>
<feature type="active site" description="N6-GMP-lysine intermediate" evidence="3">
    <location>
        <position position="207"/>
    </location>
</feature>
<dbReference type="GO" id="GO:0005634">
    <property type="term" value="C:nucleus"/>
    <property type="evidence" value="ECO:0007669"/>
    <property type="project" value="UniProtKB-SubCell"/>
</dbReference>
<keyword evidence="1" id="KW-0539">Nucleus</keyword>
<dbReference type="FunFam" id="3.30.470.30:FF:000040">
    <property type="entry name" value="mRNA-capping enzyme"/>
    <property type="match status" value="1"/>
</dbReference>
<dbReference type="EC" id="3.6.1.74" evidence="1"/>
<dbReference type="InterPro" id="IPR016130">
    <property type="entry name" value="Tyr_Pase_AS"/>
</dbReference>
<dbReference type="CDD" id="cd07895">
    <property type="entry name" value="Adenylation_mRNA_capping"/>
    <property type="match status" value="1"/>
</dbReference>
<feature type="domain" description="Tyrosine specific protein phosphatases" evidence="5">
    <location>
        <begin position="46"/>
        <end position="79"/>
    </location>
</feature>
<evidence type="ECO:0000256" key="1">
    <source>
        <dbReference type="PIRNR" id="PIRNR036958"/>
    </source>
</evidence>
<comment type="subcellular location">
    <subcellularLocation>
        <location evidence="1">Nucleus</location>
    </subcellularLocation>
</comment>